<comment type="caution">
    <text evidence="8">The sequence shown here is derived from an EMBL/GenBank/DDBJ whole genome shotgun (WGS) entry which is preliminary data.</text>
</comment>
<sequence length="413" mass="47352">MKEQCRDVRAIQLPRWGRVAADEGVVPWLVFDEEGKVVLPVRRFLIDFIARDNRTGSVRSYAYDLLRWWRWLRVVDVEWHRATSVEVRDFVLWLRAATKPRRSARTHSASTAGTTNPITKKTYLDDLYKPRTIRHSNAVLRSFYDFWIETGGGPLVNPVPLARSDRRRSHAHHNPLEPYRGEGRLRYNPRVPKRRPRQMPDERWNELFAALRSNRDRAILALAISNGARASELLGVRGVDLDWGDQLVRVVRKGTLAEQWLPASAEAFVWIRLYLAEGPPLDPQAPLWWTLRRRDHGAGLAYQVMNYEALRAVFRRVNALLGTNWSMHDLRHTAALRMARDESLSLRDVQTILGHAHLSTTADVYLVEEEAQVIRRVQEHLAEVKDRAKLPPPAVAGGYEASDLDVLFGGGPA</sequence>
<feature type="domain" description="Core-binding (CB)" evidence="7">
    <location>
        <begin position="39"/>
        <end position="148"/>
    </location>
</feature>
<gene>
    <name evidence="8" type="ORF">GCM10017667_38810</name>
</gene>
<dbReference type="GO" id="GO:0006310">
    <property type="term" value="P:DNA recombination"/>
    <property type="evidence" value="ECO:0007669"/>
    <property type="project" value="UniProtKB-KW"/>
</dbReference>
<dbReference type="InterPro" id="IPR004107">
    <property type="entry name" value="Integrase_SAM-like_N"/>
</dbReference>
<dbReference type="InterPro" id="IPR013762">
    <property type="entry name" value="Integrase-like_cat_sf"/>
</dbReference>
<name>A0A919EP79_STRFL</name>
<dbReference type="AlphaFoldDB" id="A0A919EP79"/>
<protein>
    <submittedName>
        <fullName evidence="8">Integrase</fullName>
    </submittedName>
</protein>
<keyword evidence="9" id="KW-1185">Reference proteome</keyword>
<dbReference type="InterPro" id="IPR044068">
    <property type="entry name" value="CB"/>
</dbReference>
<feature type="region of interest" description="Disordered" evidence="5">
    <location>
        <begin position="165"/>
        <end position="199"/>
    </location>
</feature>
<keyword evidence="2 4" id="KW-0238">DNA-binding</keyword>
<dbReference type="Gene3D" id="1.10.150.130">
    <property type="match status" value="1"/>
</dbReference>
<evidence type="ECO:0000313" key="8">
    <source>
        <dbReference type="EMBL" id="GHG04522.1"/>
    </source>
</evidence>
<reference evidence="8" key="1">
    <citation type="journal article" date="2014" name="Int. J. Syst. Evol. Microbiol.">
        <title>Complete genome sequence of Corynebacterium casei LMG S-19264T (=DSM 44701T), isolated from a smear-ripened cheese.</title>
        <authorList>
            <consortium name="US DOE Joint Genome Institute (JGI-PGF)"/>
            <person name="Walter F."/>
            <person name="Albersmeier A."/>
            <person name="Kalinowski J."/>
            <person name="Ruckert C."/>
        </authorList>
    </citation>
    <scope>NUCLEOTIDE SEQUENCE</scope>
    <source>
        <strain evidence="8">JCM 4122</strain>
    </source>
</reference>
<dbReference type="Gene3D" id="1.10.443.10">
    <property type="entry name" value="Intergrase catalytic core"/>
    <property type="match status" value="1"/>
</dbReference>
<dbReference type="GO" id="GO:0003677">
    <property type="term" value="F:DNA binding"/>
    <property type="evidence" value="ECO:0007669"/>
    <property type="project" value="UniProtKB-UniRule"/>
</dbReference>
<dbReference type="GO" id="GO:0015074">
    <property type="term" value="P:DNA integration"/>
    <property type="evidence" value="ECO:0007669"/>
    <property type="project" value="UniProtKB-KW"/>
</dbReference>
<dbReference type="Pfam" id="PF02899">
    <property type="entry name" value="Phage_int_SAM_1"/>
    <property type="match status" value="1"/>
</dbReference>
<evidence type="ECO:0000256" key="5">
    <source>
        <dbReference type="SAM" id="MobiDB-lite"/>
    </source>
</evidence>
<evidence type="ECO:0000259" key="7">
    <source>
        <dbReference type="PROSITE" id="PS51900"/>
    </source>
</evidence>
<dbReference type="Pfam" id="PF00589">
    <property type="entry name" value="Phage_integrase"/>
    <property type="match status" value="1"/>
</dbReference>
<evidence type="ECO:0000256" key="1">
    <source>
        <dbReference type="ARBA" id="ARBA00022908"/>
    </source>
</evidence>
<organism evidence="8 9">
    <name type="scientific">Streptomyces filamentosus</name>
    <name type="common">Streptomyces roseosporus</name>
    <dbReference type="NCBI Taxonomy" id="67294"/>
    <lineage>
        <taxon>Bacteria</taxon>
        <taxon>Bacillati</taxon>
        <taxon>Actinomycetota</taxon>
        <taxon>Actinomycetes</taxon>
        <taxon>Kitasatosporales</taxon>
        <taxon>Streptomycetaceae</taxon>
        <taxon>Streptomyces</taxon>
    </lineage>
</organism>
<dbReference type="CDD" id="cd00397">
    <property type="entry name" value="DNA_BRE_C"/>
    <property type="match status" value="1"/>
</dbReference>
<evidence type="ECO:0000256" key="4">
    <source>
        <dbReference type="PROSITE-ProRule" id="PRU01248"/>
    </source>
</evidence>
<dbReference type="PROSITE" id="PS51898">
    <property type="entry name" value="TYR_RECOMBINASE"/>
    <property type="match status" value="1"/>
</dbReference>
<dbReference type="PANTHER" id="PTHR30349">
    <property type="entry name" value="PHAGE INTEGRASE-RELATED"/>
    <property type="match status" value="1"/>
</dbReference>
<evidence type="ECO:0000313" key="9">
    <source>
        <dbReference type="Proteomes" id="UP000632849"/>
    </source>
</evidence>
<dbReference type="PANTHER" id="PTHR30349:SF81">
    <property type="entry name" value="TYROSINE RECOMBINASE XERC"/>
    <property type="match status" value="1"/>
</dbReference>
<keyword evidence="1" id="KW-0229">DNA integration</keyword>
<dbReference type="InterPro" id="IPR011010">
    <property type="entry name" value="DNA_brk_join_enz"/>
</dbReference>
<dbReference type="InterPro" id="IPR050090">
    <property type="entry name" value="Tyrosine_recombinase_XerCD"/>
</dbReference>
<accession>A0A919EP79</accession>
<dbReference type="PROSITE" id="PS51900">
    <property type="entry name" value="CB"/>
    <property type="match status" value="1"/>
</dbReference>
<dbReference type="InterPro" id="IPR002104">
    <property type="entry name" value="Integrase_catalytic"/>
</dbReference>
<dbReference type="SUPFAM" id="SSF56349">
    <property type="entry name" value="DNA breaking-rejoining enzymes"/>
    <property type="match status" value="1"/>
</dbReference>
<keyword evidence="3" id="KW-0233">DNA recombination</keyword>
<evidence type="ECO:0000256" key="3">
    <source>
        <dbReference type="ARBA" id="ARBA00023172"/>
    </source>
</evidence>
<evidence type="ECO:0000259" key="6">
    <source>
        <dbReference type="PROSITE" id="PS51898"/>
    </source>
</evidence>
<dbReference type="EMBL" id="BNBE01000002">
    <property type="protein sequence ID" value="GHG04522.1"/>
    <property type="molecule type" value="Genomic_DNA"/>
</dbReference>
<reference evidence="8" key="2">
    <citation type="submission" date="2020-09" db="EMBL/GenBank/DDBJ databases">
        <authorList>
            <person name="Sun Q."/>
            <person name="Ohkuma M."/>
        </authorList>
    </citation>
    <scope>NUCLEOTIDE SEQUENCE</scope>
    <source>
        <strain evidence="8">JCM 4122</strain>
    </source>
</reference>
<dbReference type="Proteomes" id="UP000632849">
    <property type="component" value="Unassembled WGS sequence"/>
</dbReference>
<evidence type="ECO:0000256" key="2">
    <source>
        <dbReference type="ARBA" id="ARBA00023125"/>
    </source>
</evidence>
<dbReference type="InterPro" id="IPR010998">
    <property type="entry name" value="Integrase_recombinase_N"/>
</dbReference>
<proteinExistence type="predicted"/>
<feature type="domain" description="Tyr recombinase" evidence="6">
    <location>
        <begin position="194"/>
        <end position="386"/>
    </location>
</feature>